<reference evidence="3 4" key="1">
    <citation type="submission" date="2011-01" db="EMBL/GenBank/DDBJ databases">
        <title>Complete sequence of chromosome of Streptomyces flavogriseus ATCC 33331.</title>
        <authorList>
            <consortium name="US DOE Joint Genome Institute"/>
            <person name="Lucas S."/>
            <person name="Copeland A."/>
            <person name="Lapidus A."/>
            <person name="Cheng J.-F."/>
            <person name="Goodwin L."/>
            <person name="Pitluck S."/>
            <person name="Davenport K."/>
            <person name="Detter J.C."/>
            <person name="Han C."/>
            <person name="Tapia R."/>
            <person name="Land M."/>
            <person name="Hauser L."/>
            <person name="Kyrpides N."/>
            <person name="Ivanova N."/>
            <person name="Ovchinnikova G."/>
            <person name="Pagani I."/>
            <person name="Brumm P."/>
            <person name="Mead D."/>
            <person name="Woyke T."/>
        </authorList>
    </citation>
    <scope>NUCLEOTIDE SEQUENCE [LARGE SCALE GENOMIC DNA]</scope>
    <source>
        <strain evidence="4">ATCC 33331 / IAF-45CD</strain>
    </source>
</reference>
<feature type="region of interest" description="Disordered" evidence="2">
    <location>
        <begin position="1"/>
        <end position="20"/>
    </location>
</feature>
<dbReference type="Gene3D" id="1.10.443.10">
    <property type="entry name" value="Intergrase catalytic core"/>
    <property type="match status" value="1"/>
</dbReference>
<keyword evidence="1" id="KW-0233">DNA recombination</keyword>
<protein>
    <submittedName>
        <fullName evidence="3">Integrase family protein</fullName>
    </submittedName>
</protein>
<dbReference type="GO" id="GO:0003677">
    <property type="term" value="F:DNA binding"/>
    <property type="evidence" value="ECO:0007669"/>
    <property type="project" value="InterPro"/>
</dbReference>
<feature type="compositionally biased region" description="Basic residues" evidence="2">
    <location>
        <begin position="196"/>
        <end position="207"/>
    </location>
</feature>
<dbReference type="GO" id="GO:0006310">
    <property type="term" value="P:DNA recombination"/>
    <property type="evidence" value="ECO:0007669"/>
    <property type="project" value="UniProtKB-KW"/>
</dbReference>
<evidence type="ECO:0000313" key="4">
    <source>
        <dbReference type="Proteomes" id="UP000002066"/>
    </source>
</evidence>
<dbReference type="AlphaFoldDB" id="A0A8D4BE25"/>
<proteinExistence type="predicted"/>
<feature type="compositionally biased region" description="Low complexity" evidence="2">
    <location>
        <begin position="69"/>
        <end position="90"/>
    </location>
</feature>
<organism evidence="3 4">
    <name type="scientific">Streptomyces pratensis (strain ATCC 33331 / IAF-45CD)</name>
    <dbReference type="NCBI Taxonomy" id="591167"/>
    <lineage>
        <taxon>Bacteria</taxon>
        <taxon>Bacillati</taxon>
        <taxon>Actinomycetota</taxon>
        <taxon>Actinomycetes</taxon>
        <taxon>Kitasatosporales</taxon>
        <taxon>Streptomycetaceae</taxon>
        <taxon>Streptomyces</taxon>
    </lineage>
</organism>
<accession>A0A8D4BE25</accession>
<dbReference type="InterPro" id="IPR011010">
    <property type="entry name" value="DNA_brk_join_enz"/>
</dbReference>
<evidence type="ECO:0000256" key="1">
    <source>
        <dbReference type="ARBA" id="ARBA00023172"/>
    </source>
</evidence>
<dbReference type="SUPFAM" id="SSF56349">
    <property type="entry name" value="DNA breaking-rejoining enzymes"/>
    <property type="match status" value="1"/>
</dbReference>
<dbReference type="GO" id="GO:0015074">
    <property type="term" value="P:DNA integration"/>
    <property type="evidence" value="ECO:0007669"/>
    <property type="project" value="InterPro"/>
</dbReference>
<dbReference type="EMBL" id="CP002475">
    <property type="protein sequence ID" value="ADW07652.1"/>
    <property type="molecule type" value="Genomic_DNA"/>
</dbReference>
<feature type="region of interest" description="Disordered" evidence="2">
    <location>
        <begin position="188"/>
        <end position="216"/>
    </location>
</feature>
<dbReference type="InterPro" id="IPR013762">
    <property type="entry name" value="Integrase-like_cat_sf"/>
</dbReference>
<feature type="region of interest" description="Disordered" evidence="2">
    <location>
        <begin position="55"/>
        <end position="113"/>
    </location>
</feature>
<sequence>MPEDQKPSAKQARGMLNEYKKTWAKRTTVRKAPPITEELLRAIVATCDLQGAATGACSSLAGGPSTAGSRSPICPSPTSRSTTTSSPLDSRSSKTDQEAKGEHTDIPADDDPLLDPVAAVRNRLTALHHLGIREGALFRALTSRGTLQNRAVAKERGDYVTGDAVNDWVRSCAHKAGARNWQQITAHRLRGAEHRPSRKQPGTRRGRAGGNRARQS</sequence>
<name>A0A8D4BE25_STRFA</name>
<feature type="compositionally biased region" description="Basic and acidic residues" evidence="2">
    <location>
        <begin position="91"/>
        <end position="106"/>
    </location>
</feature>
<gene>
    <name evidence="3" type="ordered locus">Sfla_6280</name>
</gene>
<dbReference type="KEGG" id="sfa:Sfla_6280"/>
<evidence type="ECO:0000256" key="2">
    <source>
        <dbReference type="SAM" id="MobiDB-lite"/>
    </source>
</evidence>
<dbReference type="Proteomes" id="UP000002066">
    <property type="component" value="Chromosome"/>
</dbReference>
<evidence type="ECO:0000313" key="3">
    <source>
        <dbReference type="EMBL" id="ADW07652.1"/>
    </source>
</evidence>